<keyword evidence="4" id="KW-1185">Reference proteome</keyword>
<feature type="compositionally biased region" description="Pro residues" evidence="1">
    <location>
        <begin position="7"/>
        <end position="20"/>
    </location>
</feature>
<feature type="compositionally biased region" description="Low complexity" evidence="1">
    <location>
        <begin position="135"/>
        <end position="146"/>
    </location>
</feature>
<dbReference type="Gene3D" id="2.60.120.260">
    <property type="entry name" value="Galactose-binding domain-like"/>
    <property type="match status" value="1"/>
</dbReference>
<sequence>MTDDAPIRPPLPPATSPIPEPQTSEPQTAEAQTAEAQSTEAQIADGGRPHAGLSPGLRRRLGWASLAVGVAAIVAFVPPLVLPAPPPAPDPPLAAPSTAPPMPSSPRIPPASGPAGSGPPPAAGGPSAPDPTAPDPTAAGQSAAGQTTGGGTPTGRTTAGPTTAGPLPATAGPAPTTAGPGFRPMSLHAADAANLRNGARVIECATCDGGSRVGYIGGPNTLAIRVPEVPAAGERTLVIVYETQDLRTLKVAVADGPVHTLTLAGAGDYLIPARTSISVYVPAGTTWIRFFNDSGDAPDINRIELR</sequence>
<dbReference type="RefSeq" id="WP_223103170.1">
    <property type="nucleotide sequence ID" value="NZ_CP061913.1"/>
</dbReference>
<gene>
    <name evidence="3" type="ORF">ACFFTR_07190</name>
</gene>
<keyword evidence="2" id="KW-0472">Membrane</keyword>
<accession>A0ABV5M1Y2</accession>
<evidence type="ECO:0000313" key="4">
    <source>
        <dbReference type="Proteomes" id="UP001589608"/>
    </source>
</evidence>
<dbReference type="InterPro" id="IPR008979">
    <property type="entry name" value="Galactose-bd-like_sf"/>
</dbReference>
<keyword evidence="2" id="KW-1133">Transmembrane helix</keyword>
<feature type="region of interest" description="Disordered" evidence="1">
    <location>
        <begin position="91"/>
        <end position="185"/>
    </location>
</feature>
<dbReference type="CDD" id="cd04081">
    <property type="entry name" value="CBM35_galactosidase-like"/>
    <property type="match status" value="1"/>
</dbReference>
<name>A0ABV5M1Y2_9ACTN</name>
<feature type="compositionally biased region" description="Low complexity" evidence="1">
    <location>
        <begin position="154"/>
        <end position="181"/>
    </location>
</feature>
<dbReference type="EMBL" id="JBHMCA010000018">
    <property type="protein sequence ID" value="MFB9442867.1"/>
    <property type="molecule type" value="Genomic_DNA"/>
</dbReference>
<feature type="transmembrane region" description="Helical" evidence="2">
    <location>
        <begin position="61"/>
        <end position="82"/>
    </location>
</feature>
<feature type="region of interest" description="Disordered" evidence="1">
    <location>
        <begin position="1"/>
        <end position="56"/>
    </location>
</feature>
<evidence type="ECO:0000256" key="1">
    <source>
        <dbReference type="SAM" id="MobiDB-lite"/>
    </source>
</evidence>
<dbReference type="SUPFAM" id="SSF49785">
    <property type="entry name" value="Galactose-binding domain-like"/>
    <property type="match status" value="1"/>
</dbReference>
<proteinExistence type="predicted"/>
<organism evidence="3 4">
    <name type="scientific">Dactylosporangium vinaceum</name>
    <dbReference type="NCBI Taxonomy" id="53362"/>
    <lineage>
        <taxon>Bacteria</taxon>
        <taxon>Bacillati</taxon>
        <taxon>Actinomycetota</taxon>
        <taxon>Actinomycetes</taxon>
        <taxon>Micromonosporales</taxon>
        <taxon>Micromonosporaceae</taxon>
        <taxon>Dactylosporangium</taxon>
    </lineage>
</organism>
<comment type="caution">
    <text evidence="3">The sequence shown here is derived from an EMBL/GenBank/DDBJ whole genome shotgun (WGS) entry which is preliminary data.</text>
</comment>
<keyword evidence="2" id="KW-0812">Transmembrane</keyword>
<feature type="compositionally biased region" description="Pro residues" evidence="1">
    <location>
        <begin position="91"/>
        <end position="134"/>
    </location>
</feature>
<evidence type="ECO:0000313" key="3">
    <source>
        <dbReference type="EMBL" id="MFB9442867.1"/>
    </source>
</evidence>
<reference evidence="3 4" key="1">
    <citation type="submission" date="2024-09" db="EMBL/GenBank/DDBJ databases">
        <authorList>
            <person name="Sun Q."/>
            <person name="Mori K."/>
        </authorList>
    </citation>
    <scope>NUCLEOTIDE SEQUENCE [LARGE SCALE GENOMIC DNA]</scope>
    <source>
        <strain evidence="3 4">JCM 3307</strain>
    </source>
</reference>
<evidence type="ECO:0000256" key="2">
    <source>
        <dbReference type="SAM" id="Phobius"/>
    </source>
</evidence>
<dbReference type="Proteomes" id="UP001589608">
    <property type="component" value="Unassembled WGS sequence"/>
</dbReference>
<protein>
    <submittedName>
        <fullName evidence="3">Uncharacterized protein</fullName>
    </submittedName>
</protein>
<feature type="compositionally biased region" description="Low complexity" evidence="1">
    <location>
        <begin position="22"/>
        <end position="42"/>
    </location>
</feature>